<keyword evidence="9 11" id="KW-0472">Membrane</keyword>
<evidence type="ECO:0000256" key="5">
    <source>
        <dbReference type="ARBA" id="ARBA00022692"/>
    </source>
</evidence>
<dbReference type="Pfam" id="PF00999">
    <property type="entry name" value="Na_H_Exchanger"/>
    <property type="match status" value="1"/>
</dbReference>
<sequence>MAFVGAIALILITTLIAGAISQRLSMPAVIGQLLVGVILGPGILGVLQNTELMHVGSEIGVIILMFIAGIESDLDLLKKYFKPAMNVAMIGVLLPMLVFYVYGQMMGQSFEKAIFWGVIFAATSVSISVEVLREFGSLNTKEGATILGAAVVDDIIAVVLLSIFVSTFGVGDASESNLLISTIWQLLYFVGVVIVVKWVTPILLRIAQRLPVHGSVPIISLFLCLAMAWLADAIGLSSVVGAFFAGVAVSQTKFQDEVSDSVSSVGYTFFIPIFFVSIGLDMEFSGLLTNLGFVIIMTLLAIATKLFGGALGAVMTKMNWHSALAIGSGMVSRGEMALIIAQIGLSAHLLAKNLYSEIIIVIVLSTIVAPLLLKWTLKRVKKNQPQKAE</sequence>
<feature type="domain" description="Cation/H+ exchanger transmembrane" evidence="12">
    <location>
        <begin position="12"/>
        <end position="378"/>
    </location>
</feature>
<keyword evidence="7" id="KW-0915">Sodium</keyword>
<evidence type="ECO:0000256" key="4">
    <source>
        <dbReference type="ARBA" id="ARBA00022449"/>
    </source>
</evidence>
<evidence type="ECO:0000259" key="12">
    <source>
        <dbReference type="Pfam" id="PF00999"/>
    </source>
</evidence>
<dbReference type="EMBL" id="AZFZ01000015">
    <property type="protein sequence ID" value="KRM44333.1"/>
    <property type="molecule type" value="Genomic_DNA"/>
</dbReference>
<comment type="caution">
    <text evidence="13">The sequence shown here is derived from an EMBL/GenBank/DDBJ whole genome shotgun (WGS) entry which is preliminary data.</text>
</comment>
<keyword evidence="4" id="KW-0050">Antiport</keyword>
<keyword evidence="6 11" id="KW-1133">Transmembrane helix</keyword>
<dbReference type="RefSeq" id="WP_008210391.1">
    <property type="nucleotide sequence ID" value="NZ_AZFZ01000015.1"/>
</dbReference>
<evidence type="ECO:0000256" key="11">
    <source>
        <dbReference type="SAM" id="Phobius"/>
    </source>
</evidence>
<feature type="transmembrane region" description="Helical" evidence="11">
    <location>
        <begin position="83"/>
        <end position="102"/>
    </location>
</feature>
<feature type="transmembrane region" description="Helical" evidence="11">
    <location>
        <begin position="219"/>
        <end position="249"/>
    </location>
</feature>
<feature type="transmembrane region" description="Helical" evidence="11">
    <location>
        <begin position="144"/>
        <end position="166"/>
    </location>
</feature>
<feature type="transmembrane region" description="Helical" evidence="11">
    <location>
        <begin position="28"/>
        <end position="47"/>
    </location>
</feature>
<dbReference type="Proteomes" id="UP000051010">
    <property type="component" value="Unassembled WGS sequence"/>
</dbReference>
<proteinExistence type="inferred from homology"/>
<dbReference type="PANTHER" id="PTHR43562">
    <property type="entry name" value="NAPA-TYPE SODIUM/HYDROGEN ANTIPORTER"/>
    <property type="match status" value="1"/>
</dbReference>
<gene>
    <name evidence="13" type="ORF">FD47_GL000595</name>
</gene>
<protein>
    <submittedName>
        <fullName evidence="13">Na+ H+ antiporter</fullName>
    </submittedName>
</protein>
<accession>A0A0R1YQ08</accession>
<evidence type="ECO:0000256" key="10">
    <source>
        <dbReference type="ARBA" id="ARBA00023201"/>
    </source>
</evidence>
<evidence type="ECO:0000256" key="2">
    <source>
        <dbReference type="ARBA" id="ARBA00005551"/>
    </source>
</evidence>
<dbReference type="Gene3D" id="1.20.1530.20">
    <property type="match status" value="1"/>
</dbReference>
<keyword evidence="10" id="KW-0739">Sodium transport</keyword>
<dbReference type="GO" id="GO:0006814">
    <property type="term" value="P:sodium ion transport"/>
    <property type="evidence" value="ECO:0007669"/>
    <property type="project" value="UniProtKB-KW"/>
</dbReference>
<evidence type="ECO:0000256" key="8">
    <source>
        <dbReference type="ARBA" id="ARBA00023065"/>
    </source>
</evidence>
<dbReference type="AlphaFoldDB" id="A0A0R1YQ08"/>
<dbReference type="GO" id="GO:1902600">
    <property type="term" value="P:proton transmembrane transport"/>
    <property type="evidence" value="ECO:0007669"/>
    <property type="project" value="InterPro"/>
</dbReference>
<evidence type="ECO:0000256" key="7">
    <source>
        <dbReference type="ARBA" id="ARBA00023053"/>
    </source>
</evidence>
<reference evidence="13 14" key="1">
    <citation type="journal article" date="2015" name="Genome Announc.">
        <title>Expanding the biotechnology potential of lactobacilli through comparative genomics of 213 strains and associated genera.</title>
        <authorList>
            <person name="Sun Z."/>
            <person name="Harris H.M."/>
            <person name="McCann A."/>
            <person name="Guo C."/>
            <person name="Argimon S."/>
            <person name="Zhang W."/>
            <person name="Yang X."/>
            <person name="Jeffery I.B."/>
            <person name="Cooney J.C."/>
            <person name="Kagawa T.F."/>
            <person name="Liu W."/>
            <person name="Song Y."/>
            <person name="Salvetti E."/>
            <person name="Wrobel A."/>
            <person name="Rasinkangas P."/>
            <person name="Parkhill J."/>
            <person name="Rea M.C."/>
            <person name="O'Sullivan O."/>
            <person name="Ritari J."/>
            <person name="Douillard F.P."/>
            <person name="Paul Ross R."/>
            <person name="Yang R."/>
            <person name="Briner A.E."/>
            <person name="Felis G.E."/>
            <person name="de Vos W.M."/>
            <person name="Barrangou R."/>
            <person name="Klaenhammer T.R."/>
            <person name="Caufield P.W."/>
            <person name="Cui Y."/>
            <person name="Zhang H."/>
            <person name="O'Toole P.W."/>
        </authorList>
    </citation>
    <scope>NUCLEOTIDE SEQUENCE [LARGE SCALE GENOMIC DNA]</scope>
    <source>
        <strain evidence="13 14">DSM 18390</strain>
    </source>
</reference>
<dbReference type="GO" id="GO:0015297">
    <property type="term" value="F:antiporter activity"/>
    <property type="evidence" value="ECO:0007669"/>
    <property type="project" value="UniProtKB-KW"/>
</dbReference>
<dbReference type="InterPro" id="IPR038770">
    <property type="entry name" value="Na+/solute_symporter_sf"/>
</dbReference>
<evidence type="ECO:0000256" key="9">
    <source>
        <dbReference type="ARBA" id="ARBA00023136"/>
    </source>
</evidence>
<keyword evidence="5 11" id="KW-0812">Transmembrane</keyword>
<evidence type="ECO:0000256" key="1">
    <source>
        <dbReference type="ARBA" id="ARBA00004141"/>
    </source>
</evidence>
<feature type="transmembrane region" description="Helical" evidence="11">
    <location>
        <begin position="358"/>
        <end position="377"/>
    </location>
</feature>
<evidence type="ECO:0000313" key="14">
    <source>
        <dbReference type="Proteomes" id="UP000051010"/>
    </source>
</evidence>
<evidence type="ECO:0000256" key="6">
    <source>
        <dbReference type="ARBA" id="ARBA00022989"/>
    </source>
</evidence>
<evidence type="ECO:0000313" key="13">
    <source>
        <dbReference type="EMBL" id="KRM44333.1"/>
    </source>
</evidence>
<comment type="similarity">
    <text evidence="2">Belongs to the monovalent cation:proton antiporter 2 (CPA2) transporter (TC 2.A.37) family.</text>
</comment>
<dbReference type="PATRIC" id="fig|1423786.4.peg.624"/>
<comment type="subcellular location">
    <subcellularLocation>
        <location evidence="1">Membrane</location>
        <topology evidence="1">Multi-pass membrane protein</topology>
    </subcellularLocation>
</comment>
<dbReference type="GO" id="GO:0016020">
    <property type="term" value="C:membrane"/>
    <property type="evidence" value="ECO:0007669"/>
    <property type="project" value="UniProtKB-SubCell"/>
</dbReference>
<feature type="transmembrane region" description="Helical" evidence="11">
    <location>
        <begin position="178"/>
        <end position="199"/>
    </location>
</feature>
<name>A0A0R1YQ08_9LACO</name>
<dbReference type="PANTHER" id="PTHR43562:SF3">
    <property type="entry name" value="SODIUM ION_PROTON EXCHANGER (EUROFUNG)"/>
    <property type="match status" value="1"/>
</dbReference>
<feature type="transmembrane region" description="Helical" evidence="11">
    <location>
        <begin position="292"/>
        <end position="315"/>
    </location>
</feature>
<evidence type="ECO:0000256" key="3">
    <source>
        <dbReference type="ARBA" id="ARBA00022448"/>
    </source>
</evidence>
<feature type="transmembrane region" description="Helical" evidence="11">
    <location>
        <begin position="261"/>
        <end position="280"/>
    </location>
</feature>
<feature type="transmembrane region" description="Helical" evidence="11">
    <location>
        <begin position="114"/>
        <end position="132"/>
    </location>
</feature>
<keyword evidence="3" id="KW-0813">Transport</keyword>
<dbReference type="InterPro" id="IPR006153">
    <property type="entry name" value="Cation/H_exchanger_TM"/>
</dbReference>
<keyword evidence="8" id="KW-0406">Ion transport</keyword>
<feature type="transmembrane region" description="Helical" evidence="11">
    <location>
        <begin position="59"/>
        <end position="77"/>
    </location>
</feature>
<organism evidence="13 14">
    <name type="scientific">Lentilactobacillus parafarraginis DSM 18390 = JCM 14109</name>
    <dbReference type="NCBI Taxonomy" id="1423786"/>
    <lineage>
        <taxon>Bacteria</taxon>
        <taxon>Bacillati</taxon>
        <taxon>Bacillota</taxon>
        <taxon>Bacilli</taxon>
        <taxon>Lactobacillales</taxon>
        <taxon>Lactobacillaceae</taxon>
        <taxon>Lentilactobacillus</taxon>
    </lineage>
</organism>